<accession>A0A9Q1IKK2</accession>
<reference evidence="2" key="1">
    <citation type="journal article" date="2023" name="Science">
        <title>Genome structures resolve the early diversification of teleost fishes.</title>
        <authorList>
            <person name="Parey E."/>
            <person name="Louis A."/>
            <person name="Montfort J."/>
            <person name="Bouchez O."/>
            <person name="Roques C."/>
            <person name="Iampietro C."/>
            <person name="Lluch J."/>
            <person name="Castinel A."/>
            <person name="Donnadieu C."/>
            <person name="Desvignes T."/>
            <person name="Floi Bucao C."/>
            <person name="Jouanno E."/>
            <person name="Wen M."/>
            <person name="Mejri S."/>
            <person name="Dirks R."/>
            <person name="Jansen H."/>
            <person name="Henkel C."/>
            <person name="Chen W.J."/>
            <person name="Zahm M."/>
            <person name="Cabau C."/>
            <person name="Klopp C."/>
            <person name="Thompson A.W."/>
            <person name="Robinson-Rechavi M."/>
            <person name="Braasch I."/>
            <person name="Lecointre G."/>
            <person name="Bobe J."/>
            <person name="Postlethwait J.H."/>
            <person name="Berthelot C."/>
            <person name="Roest Crollius H."/>
            <person name="Guiguen Y."/>
        </authorList>
    </citation>
    <scope>NUCLEOTIDE SEQUENCE</scope>
    <source>
        <strain evidence="2">WJC10195</strain>
    </source>
</reference>
<name>A0A9Q1IKK2_SYNKA</name>
<proteinExistence type="predicted"/>
<dbReference type="AlphaFoldDB" id="A0A9Q1IKK2"/>
<protein>
    <submittedName>
        <fullName evidence="2">Uncharacterized protein</fullName>
    </submittedName>
</protein>
<organism evidence="2 3">
    <name type="scientific">Synaphobranchus kaupii</name>
    <name type="common">Kaup's arrowtooth eel</name>
    <dbReference type="NCBI Taxonomy" id="118154"/>
    <lineage>
        <taxon>Eukaryota</taxon>
        <taxon>Metazoa</taxon>
        <taxon>Chordata</taxon>
        <taxon>Craniata</taxon>
        <taxon>Vertebrata</taxon>
        <taxon>Euteleostomi</taxon>
        <taxon>Actinopterygii</taxon>
        <taxon>Neopterygii</taxon>
        <taxon>Teleostei</taxon>
        <taxon>Anguilliformes</taxon>
        <taxon>Synaphobranchidae</taxon>
        <taxon>Synaphobranchus</taxon>
    </lineage>
</organism>
<feature type="region of interest" description="Disordered" evidence="1">
    <location>
        <begin position="60"/>
        <end position="84"/>
    </location>
</feature>
<dbReference type="Proteomes" id="UP001152622">
    <property type="component" value="Chromosome 14"/>
</dbReference>
<dbReference type="EMBL" id="JAINUF010000014">
    <property type="protein sequence ID" value="KAJ8343006.1"/>
    <property type="molecule type" value="Genomic_DNA"/>
</dbReference>
<keyword evidence="3" id="KW-1185">Reference proteome</keyword>
<evidence type="ECO:0000256" key="1">
    <source>
        <dbReference type="SAM" id="MobiDB-lite"/>
    </source>
</evidence>
<feature type="compositionally biased region" description="Basic and acidic residues" evidence="1">
    <location>
        <begin position="1"/>
        <end position="10"/>
    </location>
</feature>
<feature type="region of interest" description="Disordered" evidence="1">
    <location>
        <begin position="1"/>
        <end position="39"/>
    </location>
</feature>
<comment type="caution">
    <text evidence="2">The sequence shown here is derived from an EMBL/GenBank/DDBJ whole genome shotgun (WGS) entry which is preliminary data.</text>
</comment>
<dbReference type="OrthoDB" id="4158657at2759"/>
<gene>
    <name evidence="2" type="ORF">SKAU_G00329340</name>
</gene>
<sequence>MHDLCSRQEESAEGAMENPAGKEREEVRGPTAADPAGALRASVLGKRHHSLYEGLNGCEVGGFRKTGPGEQLPGSAHCPSSSFI</sequence>
<evidence type="ECO:0000313" key="2">
    <source>
        <dbReference type="EMBL" id="KAJ8343006.1"/>
    </source>
</evidence>
<evidence type="ECO:0000313" key="3">
    <source>
        <dbReference type="Proteomes" id="UP001152622"/>
    </source>
</evidence>